<accession>A0A2C6J7V1</accession>
<proteinExistence type="predicted"/>
<dbReference type="GeneID" id="94434320"/>
<feature type="coiled-coil region" evidence="2">
    <location>
        <begin position="711"/>
        <end position="954"/>
    </location>
</feature>
<dbReference type="Pfam" id="PF00400">
    <property type="entry name" value="WD40"/>
    <property type="match status" value="3"/>
</dbReference>
<dbReference type="InterPro" id="IPR036322">
    <property type="entry name" value="WD40_repeat_dom_sf"/>
</dbReference>
<comment type="caution">
    <text evidence="4">The sequence shown here is derived from an EMBL/GenBank/DDBJ whole genome shotgun (WGS) entry which is preliminary data.</text>
</comment>
<dbReference type="InterPro" id="IPR001680">
    <property type="entry name" value="WD40_rpt"/>
</dbReference>
<feature type="repeat" description="WD" evidence="1">
    <location>
        <begin position="393"/>
        <end position="425"/>
    </location>
</feature>
<name>A0A2C6J7V1_9APIC</name>
<dbReference type="VEuPathDB" id="ToxoDB:CSUI_011008"/>
<sequence length="1124" mass="128004">MERASLTRELAGPEDPPVGISSAPSADIGGESGSGPGGPTAAAPGHGKDNEEEAGGSQAVGLVYRHIFGANADVKNALHYVEQGVVAYPAGHHTVLLSVENKTQKFLPVSDDATSSTCLTMSMNRRFLAVGERCAQRALVTIHDLLTNKRKKSLAFVECASNTFVSLAFSTDSKMLLALGGPPDWCLVYWAWEKPKVIASYKIAFPNKVHYCDCSFNPLDSNIVCLIGDGVSRLMKLQEGSFRPVQNHLLKREGQGYTCHAWLTDGNLIVGTEGGELILFDNGGDFRGSLSCAPGSKRSVLCLVPTSKGFVCGGEEATIHIYEKVEDEQQYRKAMELKVEHQHSGARVASIALSPHEDTLCVCLSNAQIFQLSTKLQKKKGSDENQGLTYLHTAFHIGAILGMDVCELKPLIVTCGEDRSIRVWNFLEHTMELCKFYSEEVYSVAFHPSGFHVLAGFSDKLRLMHLLLDDLTTMKEFLIKGCRECRFSNGGHLFAAVHSNLIQVYETYTCRPLVTLRGHNSKVRSLCWSPDDSILVSTGMDGAVYEYHVMKDGARISDWVQKGINFSSVVLYRKEGDLANTLFVVGSDSSLKEVSNSQLVNTYDAGCALSCVALPRKTRALFAGTADLEAPGQLRSYTFPLTGEYLRYHCHAGPVQRICVSKDETLVISCGLDGSLCICNLLDKEKNVEDEDEFSSSMDYSDEVLVTRAQVRERKAQMTELERQVEDLTNQMDFQLRNRETQHKEQLLQLEERYNHELELERNKYDVLREEKQEQEQEFLEQERAREEKYAVTIQQMETNFQNKMTIEVARYHKVLGERERDNKEWEARLKQVTEEFNSKIAQMSKEYETAKEASRHELENLQQQKELALKTHQELLRQIEEDADREIEELKLAYEEKLAHESAEKVRLRGQTGIHRKRHEDLKEQMELLKEELKHKEETAQRYRSDIDKLLTDRDIVLKEIQERDRTIGDKEQRVYELKKQNQELEKFKFVLDHKIRELKATIDPKDKNIAEMQRQIQAMDAELVDYHRQNKLSSLELGQLKLKQRALQDEIVDQRQQLAIGEHQMKRLKNDLYECVQHIQDPKRLKSSITILYQKYITNEVSKADVDLDILKEQNRQRDYLE</sequence>
<dbReference type="Proteomes" id="UP000221165">
    <property type="component" value="Unassembled WGS sequence"/>
</dbReference>
<feature type="coiled-coil region" evidence="2">
    <location>
        <begin position="1011"/>
        <end position="1073"/>
    </location>
</feature>
<dbReference type="RefSeq" id="XP_067916915.1">
    <property type="nucleotide sequence ID" value="XM_068071109.1"/>
</dbReference>
<dbReference type="PROSITE" id="PS50294">
    <property type="entry name" value="WD_REPEATS_REGION"/>
    <property type="match status" value="1"/>
</dbReference>
<dbReference type="OrthoDB" id="47276at2759"/>
<feature type="region of interest" description="Disordered" evidence="3">
    <location>
        <begin position="1"/>
        <end position="56"/>
    </location>
</feature>
<dbReference type="PANTHER" id="PTHR32215">
    <property type="entry name" value="CILIA- AND FLAGELLA-ASSOCIATED PROTEIN 57"/>
    <property type="match status" value="1"/>
</dbReference>
<keyword evidence="1" id="KW-0853">WD repeat</keyword>
<evidence type="ECO:0000256" key="2">
    <source>
        <dbReference type="SAM" id="Coils"/>
    </source>
</evidence>
<dbReference type="InterPro" id="IPR052993">
    <property type="entry name" value="CFA-57"/>
</dbReference>
<dbReference type="AlphaFoldDB" id="A0A2C6J7V1"/>
<feature type="repeat" description="WD" evidence="1">
    <location>
        <begin position="516"/>
        <end position="549"/>
    </location>
</feature>
<dbReference type="InterPro" id="IPR015943">
    <property type="entry name" value="WD40/YVTN_repeat-like_dom_sf"/>
</dbReference>
<dbReference type="PANTHER" id="PTHR32215:SF0">
    <property type="entry name" value="CILIA- AND FLAGELLA-ASSOCIATED PROTEIN 57"/>
    <property type="match status" value="1"/>
</dbReference>
<reference evidence="4 5" key="1">
    <citation type="journal article" date="2017" name="Int. J. Parasitol.">
        <title>The genome of the protozoan parasite Cystoisospora suis and a reverse vaccinology approach to identify vaccine candidates.</title>
        <authorList>
            <person name="Palmieri N."/>
            <person name="Shrestha A."/>
            <person name="Ruttkowski B."/>
            <person name="Beck T."/>
            <person name="Vogl C."/>
            <person name="Tomley F."/>
            <person name="Blake D.P."/>
            <person name="Joachim A."/>
        </authorList>
    </citation>
    <scope>NUCLEOTIDE SEQUENCE [LARGE SCALE GENOMIC DNA]</scope>
    <source>
        <strain evidence="4 5">Wien I</strain>
    </source>
</reference>
<dbReference type="Gene3D" id="2.130.10.10">
    <property type="entry name" value="YVTN repeat-like/Quinoprotein amine dehydrogenase"/>
    <property type="match status" value="3"/>
</dbReference>
<keyword evidence="2" id="KW-0175">Coiled coil</keyword>
<organism evidence="4 5">
    <name type="scientific">Cystoisospora suis</name>
    <dbReference type="NCBI Taxonomy" id="483139"/>
    <lineage>
        <taxon>Eukaryota</taxon>
        <taxon>Sar</taxon>
        <taxon>Alveolata</taxon>
        <taxon>Apicomplexa</taxon>
        <taxon>Conoidasida</taxon>
        <taxon>Coccidia</taxon>
        <taxon>Eucoccidiorida</taxon>
        <taxon>Eimeriorina</taxon>
        <taxon>Sarcocystidae</taxon>
        <taxon>Cystoisospora</taxon>
    </lineage>
</organism>
<protein>
    <submittedName>
        <fullName evidence="4">Wd g-beta repeat-containing protein</fullName>
    </submittedName>
</protein>
<evidence type="ECO:0000313" key="5">
    <source>
        <dbReference type="Proteomes" id="UP000221165"/>
    </source>
</evidence>
<dbReference type="SMART" id="SM00320">
    <property type="entry name" value="WD40"/>
    <property type="match status" value="7"/>
</dbReference>
<dbReference type="SUPFAM" id="SSF50978">
    <property type="entry name" value="WD40 repeat-like"/>
    <property type="match status" value="3"/>
</dbReference>
<dbReference type="EMBL" id="MIGC01009255">
    <property type="protein sequence ID" value="PHJ15181.1"/>
    <property type="molecule type" value="Genomic_DNA"/>
</dbReference>
<gene>
    <name evidence="4" type="ORF">CSUI_011008</name>
</gene>
<dbReference type="PROSITE" id="PS50082">
    <property type="entry name" value="WD_REPEATS_2"/>
    <property type="match status" value="2"/>
</dbReference>
<keyword evidence="5" id="KW-1185">Reference proteome</keyword>
<feature type="non-terminal residue" evidence="4">
    <location>
        <position position="1124"/>
    </location>
</feature>
<evidence type="ECO:0000313" key="4">
    <source>
        <dbReference type="EMBL" id="PHJ15181.1"/>
    </source>
</evidence>
<evidence type="ECO:0000256" key="3">
    <source>
        <dbReference type="SAM" id="MobiDB-lite"/>
    </source>
</evidence>
<evidence type="ECO:0000256" key="1">
    <source>
        <dbReference type="PROSITE-ProRule" id="PRU00221"/>
    </source>
</evidence>